<evidence type="ECO:0000313" key="3">
    <source>
        <dbReference type="EMBL" id="ODR44919.1"/>
    </source>
</evidence>
<keyword evidence="5" id="KW-1185">Reference proteome</keyword>
<proteinExistence type="predicted"/>
<dbReference type="EMBL" id="MEHA01000032">
    <property type="protein sequence ID" value="ODR43840.1"/>
    <property type="molecule type" value="Genomic_DNA"/>
</dbReference>
<dbReference type="AlphaFoldDB" id="A0A1E3U8Z7"/>
<feature type="region of interest" description="Disordered" evidence="1">
    <location>
        <begin position="33"/>
        <end position="64"/>
    </location>
</feature>
<evidence type="ECO:0000313" key="5">
    <source>
        <dbReference type="Proteomes" id="UP000094869"/>
    </source>
</evidence>
<evidence type="ECO:0000313" key="4">
    <source>
        <dbReference type="Proteomes" id="UP000094271"/>
    </source>
</evidence>
<organism evidence="2 4">
    <name type="scientific">Eisenbergiella tayi</name>
    <dbReference type="NCBI Taxonomy" id="1432052"/>
    <lineage>
        <taxon>Bacteria</taxon>
        <taxon>Bacillati</taxon>
        <taxon>Bacillota</taxon>
        <taxon>Clostridia</taxon>
        <taxon>Lachnospirales</taxon>
        <taxon>Lachnospiraceae</taxon>
        <taxon>Eisenbergiella</taxon>
    </lineage>
</organism>
<protein>
    <submittedName>
        <fullName evidence="2">Uncharacterized protein</fullName>
    </submittedName>
</protein>
<dbReference type="EMBL" id="MEHD01000054">
    <property type="protein sequence ID" value="ODR44919.1"/>
    <property type="molecule type" value="Genomic_DNA"/>
</dbReference>
<gene>
    <name evidence="2" type="ORF">BEI59_29335</name>
    <name evidence="3" type="ORF">BEI63_29605</name>
</gene>
<reference evidence="3 5" key="1">
    <citation type="submission" date="2016-08" db="EMBL/GenBank/DDBJ databases">
        <title>Characterization of Isolates of Eisenbergiella tayi Derived from Blood Cultures, Using Whole Genome Sequencing.</title>
        <authorList>
            <person name="Bernier A.-M."/>
            <person name="Burdz T."/>
            <person name="Wiebe D."/>
            <person name="Bernard K."/>
        </authorList>
    </citation>
    <scope>NUCLEOTIDE SEQUENCE [LARGE SCALE GENOMIC DNA]</scope>
    <source>
        <strain evidence="3 5">NML120146</strain>
    </source>
</reference>
<sequence length="64" mass="7379">MLFMGCGIFRIPFFRHPFGDEDNIYHLRYYRKKSPKPAEGDGCATETGVPSGSNSERMEHRLLD</sequence>
<comment type="caution">
    <text evidence="2">The sequence shown here is derived from an EMBL/GenBank/DDBJ whole genome shotgun (WGS) entry which is preliminary data.</text>
</comment>
<name>A0A1E3U8Z7_9FIRM</name>
<dbReference type="Proteomes" id="UP000094271">
    <property type="component" value="Unassembled WGS sequence"/>
</dbReference>
<accession>A0A1E3U8Z7</accession>
<reference evidence="2 4" key="2">
    <citation type="submission" date="2016-08" db="EMBL/GenBank/DDBJ databases">
        <authorList>
            <person name="Seilhamer J.J."/>
        </authorList>
    </citation>
    <scope>NUCLEOTIDE SEQUENCE [LARGE SCALE GENOMIC DNA]</scope>
    <source>
        <strain evidence="2 4">NML150140-1</strain>
    </source>
</reference>
<dbReference type="Proteomes" id="UP000094869">
    <property type="component" value="Unassembled WGS sequence"/>
</dbReference>
<evidence type="ECO:0000313" key="2">
    <source>
        <dbReference type="EMBL" id="ODR43840.1"/>
    </source>
</evidence>
<evidence type="ECO:0000256" key="1">
    <source>
        <dbReference type="SAM" id="MobiDB-lite"/>
    </source>
</evidence>